<evidence type="ECO:0000313" key="1">
    <source>
        <dbReference type="EMBL" id="RSM16673.1"/>
    </source>
</evidence>
<keyword evidence="2" id="KW-1185">Reference proteome</keyword>
<protein>
    <submittedName>
        <fullName evidence="1">Uncharacterized protein</fullName>
    </submittedName>
</protein>
<sequence>MSISPSSAAYSRTSKAGEGHELECPNLPTGPVLYPQPAKTPCLDFGWRFLVTSTAEFTARRHLQHQLAAIPTICDGCLPTLSANIHLLAGRCLQAVLSANSCTSLLHPLTYARRPILLATGIYEELTPMMATLSTRKGLTPRIPITTIPIADCPLDLHR</sequence>
<evidence type="ECO:0000313" key="2">
    <source>
        <dbReference type="Proteomes" id="UP000288429"/>
    </source>
</evidence>
<organism evidence="1 2">
    <name type="scientific">Fusarium ambrosium</name>
    <dbReference type="NCBI Taxonomy" id="131363"/>
    <lineage>
        <taxon>Eukaryota</taxon>
        <taxon>Fungi</taxon>
        <taxon>Dikarya</taxon>
        <taxon>Ascomycota</taxon>
        <taxon>Pezizomycotina</taxon>
        <taxon>Sordariomycetes</taxon>
        <taxon>Hypocreomycetidae</taxon>
        <taxon>Hypocreales</taxon>
        <taxon>Nectriaceae</taxon>
        <taxon>Fusarium</taxon>
        <taxon>Fusarium solani species complex</taxon>
    </lineage>
</organism>
<reference evidence="1 2" key="1">
    <citation type="submission" date="2017-06" db="EMBL/GenBank/DDBJ databases">
        <title>Cmopartive genomic analysis of Ambrosia Fusariam Clade fungi.</title>
        <authorList>
            <person name="Stajich J.E."/>
            <person name="Carrillo J."/>
            <person name="Kijimoto T."/>
            <person name="Eskalen A."/>
            <person name="O'Donnell K."/>
            <person name="Kasson M."/>
        </authorList>
    </citation>
    <scope>NUCLEOTIDE SEQUENCE [LARGE SCALE GENOMIC DNA]</scope>
    <source>
        <strain evidence="1 2">NRRL 20438</strain>
    </source>
</reference>
<name>A0A428UQX3_9HYPO</name>
<dbReference type="EMBL" id="NIZV01000043">
    <property type="protein sequence ID" value="RSM16673.1"/>
    <property type="molecule type" value="Genomic_DNA"/>
</dbReference>
<proteinExistence type="predicted"/>
<gene>
    <name evidence="1" type="ORF">CDV31_004445</name>
</gene>
<comment type="caution">
    <text evidence="1">The sequence shown here is derived from an EMBL/GenBank/DDBJ whole genome shotgun (WGS) entry which is preliminary data.</text>
</comment>
<accession>A0A428UQX3</accession>
<dbReference type="AlphaFoldDB" id="A0A428UQX3"/>
<dbReference type="Proteomes" id="UP000288429">
    <property type="component" value="Unassembled WGS sequence"/>
</dbReference>